<dbReference type="GO" id="GO:0034485">
    <property type="term" value="F:phosphatidylinositol-3,4,5-trisphosphate 5-phosphatase activity"/>
    <property type="evidence" value="ECO:0007669"/>
    <property type="project" value="TreeGrafter"/>
</dbReference>
<dbReference type="GO" id="GO:0004445">
    <property type="term" value="F:inositol-polyphosphate 5-phosphatase activity"/>
    <property type="evidence" value="ECO:0007669"/>
    <property type="project" value="InterPro"/>
</dbReference>
<dbReference type="PANTHER" id="PTHR45666">
    <property type="entry name" value="TYPE IV INOSITOL POLYPHOSPHATE 5-PHOSPHATASE 9"/>
    <property type="match status" value="1"/>
</dbReference>
<dbReference type="GO" id="GO:0004439">
    <property type="term" value="F:phosphatidylinositol-4,5-bisphosphate 5-phosphatase activity"/>
    <property type="evidence" value="ECO:0007669"/>
    <property type="project" value="TreeGrafter"/>
</dbReference>
<dbReference type="InterPro" id="IPR045849">
    <property type="entry name" value="IP5P_plant"/>
</dbReference>
<dbReference type="PANTHER" id="PTHR45666:SF5">
    <property type="entry name" value="TYPE IV INOSITOL POLYPHOSPHATE 5-PHOSPHATASE 3"/>
    <property type="match status" value="1"/>
</dbReference>
<organism evidence="3">
    <name type="scientific">Arundo donax</name>
    <name type="common">Giant reed</name>
    <name type="synonym">Donax arundinaceus</name>
    <dbReference type="NCBI Taxonomy" id="35708"/>
    <lineage>
        <taxon>Eukaryota</taxon>
        <taxon>Viridiplantae</taxon>
        <taxon>Streptophyta</taxon>
        <taxon>Embryophyta</taxon>
        <taxon>Tracheophyta</taxon>
        <taxon>Spermatophyta</taxon>
        <taxon>Magnoliopsida</taxon>
        <taxon>Liliopsida</taxon>
        <taxon>Poales</taxon>
        <taxon>Poaceae</taxon>
        <taxon>PACMAD clade</taxon>
        <taxon>Arundinoideae</taxon>
        <taxon>Arundineae</taxon>
        <taxon>Arundo</taxon>
    </lineage>
</organism>
<reference evidence="3" key="2">
    <citation type="journal article" date="2015" name="Data Brief">
        <title>Shoot transcriptome of the giant reed, Arundo donax.</title>
        <authorList>
            <person name="Barrero R.A."/>
            <person name="Guerrero F.D."/>
            <person name="Moolhuijzen P."/>
            <person name="Goolsby J.A."/>
            <person name="Tidwell J."/>
            <person name="Bellgard S.E."/>
            <person name="Bellgard M.I."/>
        </authorList>
    </citation>
    <scope>NUCLEOTIDE SEQUENCE</scope>
    <source>
        <tissue evidence="3">Shoot tissue taken approximately 20 cm above the soil surface</tissue>
    </source>
</reference>
<dbReference type="GO" id="GO:0046856">
    <property type="term" value="P:phosphatidylinositol dephosphorylation"/>
    <property type="evidence" value="ECO:0007669"/>
    <property type="project" value="TreeGrafter"/>
</dbReference>
<evidence type="ECO:0000256" key="2">
    <source>
        <dbReference type="SAM" id="MobiDB-lite"/>
    </source>
</evidence>
<keyword evidence="1" id="KW-0378">Hydrolase</keyword>
<feature type="compositionally biased region" description="Low complexity" evidence="2">
    <location>
        <begin position="1"/>
        <end position="12"/>
    </location>
</feature>
<proteinExistence type="predicted"/>
<dbReference type="EMBL" id="GBRH01175957">
    <property type="protein sequence ID" value="JAE21939.1"/>
    <property type="molecule type" value="Transcribed_RNA"/>
</dbReference>
<sequence length="305" mass="33723">MASFSSSIFSSSRPTLQARQDHSEAAMATPPGSPQTWRTTNHEDNQMKAAPDRLRRQKSEILRAQYTDVRELRFSVGTRNVGGICPSIDLDIKAWLDMEEPADIYVLGFQEIIPLEAGYMIGAEDNSPVAVWERIIGETLNKKCPDKMRFKCHSASPSSLRFNPPDYALAIDDELLSQSDNDSDGELHLLNEKDSNVVINNSGVSDKTCKKLTCATNKRLQKANDFSIIPPINTFAHSQELGFEKIKIYSGRANQPNKVNQIAQSLKKAWNDLVSTAIGYACQQSSGQCKAIYDSSPSSAIGFSL</sequence>
<dbReference type="InterPro" id="IPR036691">
    <property type="entry name" value="Endo/exonu/phosph_ase_sf"/>
</dbReference>
<feature type="compositionally biased region" description="Basic and acidic residues" evidence="2">
    <location>
        <begin position="40"/>
        <end position="53"/>
    </location>
</feature>
<evidence type="ECO:0008006" key="4">
    <source>
        <dbReference type="Google" id="ProtNLM"/>
    </source>
</evidence>
<accession>A0A0A9GEQ4</accession>
<reference evidence="3" key="1">
    <citation type="submission" date="2014-09" db="EMBL/GenBank/DDBJ databases">
        <authorList>
            <person name="Magalhaes I.L.F."/>
            <person name="Oliveira U."/>
            <person name="Santos F.R."/>
            <person name="Vidigal T.H.D.A."/>
            <person name="Brescovit A.D."/>
            <person name="Santos A.J."/>
        </authorList>
    </citation>
    <scope>NUCLEOTIDE SEQUENCE</scope>
    <source>
        <tissue evidence="3">Shoot tissue taken approximately 20 cm above the soil surface</tissue>
    </source>
</reference>
<evidence type="ECO:0000313" key="3">
    <source>
        <dbReference type="EMBL" id="JAE21939.1"/>
    </source>
</evidence>
<dbReference type="Gene3D" id="3.60.10.10">
    <property type="entry name" value="Endonuclease/exonuclease/phosphatase"/>
    <property type="match status" value="1"/>
</dbReference>
<protein>
    <recommendedName>
        <fullName evidence="4">Inositol polyphosphate-related phosphatase domain-containing protein</fullName>
    </recommendedName>
</protein>
<name>A0A0A9GEQ4_ARUDO</name>
<evidence type="ECO:0000256" key="1">
    <source>
        <dbReference type="ARBA" id="ARBA00022801"/>
    </source>
</evidence>
<feature type="region of interest" description="Disordered" evidence="2">
    <location>
        <begin position="1"/>
        <end position="53"/>
    </location>
</feature>
<dbReference type="AlphaFoldDB" id="A0A0A9GEQ4"/>
<dbReference type="SUPFAM" id="SSF56219">
    <property type="entry name" value="DNase I-like"/>
    <property type="match status" value="1"/>
</dbReference>